<dbReference type="Proteomes" id="UP001479933">
    <property type="component" value="Chromosome"/>
</dbReference>
<protein>
    <recommendedName>
        <fullName evidence="4">DUF3239 domain-containing protein</fullName>
    </recommendedName>
</protein>
<accession>A0ABZ2U5G4</accession>
<organism evidence="2 3">
    <name type="scientific">Gordonia hydrophobica</name>
    <dbReference type="NCBI Taxonomy" id="40516"/>
    <lineage>
        <taxon>Bacteria</taxon>
        <taxon>Bacillati</taxon>
        <taxon>Actinomycetota</taxon>
        <taxon>Actinomycetes</taxon>
        <taxon>Mycobacteriales</taxon>
        <taxon>Gordoniaceae</taxon>
        <taxon>Gordonia</taxon>
    </lineage>
</organism>
<proteinExistence type="predicted"/>
<dbReference type="RefSeq" id="WP_157086109.1">
    <property type="nucleotide sequence ID" value="NZ_CP136137.1"/>
</dbReference>
<dbReference type="EMBL" id="CP136137">
    <property type="protein sequence ID" value="WYY08857.1"/>
    <property type="molecule type" value="Genomic_DNA"/>
</dbReference>
<feature type="transmembrane region" description="Helical" evidence="1">
    <location>
        <begin position="81"/>
        <end position="99"/>
    </location>
</feature>
<evidence type="ECO:0008006" key="4">
    <source>
        <dbReference type="Google" id="ProtNLM"/>
    </source>
</evidence>
<sequence length="203" mass="22871">MSGRAWTRRDRWSRPTNDEFAEHWAALAKTPETRARIRRLSRIRNISLGIVVTGIGLIVVMILVTIVLSTGLWLTRERDTIIAWGFGIATGVFLIGVVPETIASNRLHRAQYADADSAIGIIESVATREERDAEGDVAIVHCVAVTARLSDDLTLHRHLESTARGSDRPDDTWVGRRIRFRHNTLNPDALDDARFDGWPDRER</sequence>
<keyword evidence="3" id="KW-1185">Reference proteome</keyword>
<reference evidence="2 3" key="1">
    <citation type="journal article" date="2023" name="Virus Evol.">
        <title>Computational host range prediction-The good, the bad, and the ugly.</title>
        <authorList>
            <person name="Howell A.A."/>
            <person name="Versoza C.J."/>
            <person name="Pfeifer S.P."/>
        </authorList>
    </citation>
    <scope>NUCLEOTIDE SEQUENCE [LARGE SCALE GENOMIC DNA]</scope>
    <source>
        <strain evidence="2 3">1610/1b</strain>
    </source>
</reference>
<keyword evidence="1" id="KW-0812">Transmembrane</keyword>
<name>A0ABZ2U5G4_9ACTN</name>
<keyword evidence="1" id="KW-0472">Membrane</keyword>
<evidence type="ECO:0000256" key="1">
    <source>
        <dbReference type="SAM" id="Phobius"/>
    </source>
</evidence>
<gene>
    <name evidence="2" type="ORF">RVF87_07320</name>
</gene>
<evidence type="ECO:0000313" key="3">
    <source>
        <dbReference type="Proteomes" id="UP001479933"/>
    </source>
</evidence>
<evidence type="ECO:0000313" key="2">
    <source>
        <dbReference type="EMBL" id="WYY08857.1"/>
    </source>
</evidence>
<keyword evidence="1" id="KW-1133">Transmembrane helix</keyword>
<feature type="transmembrane region" description="Helical" evidence="1">
    <location>
        <begin position="46"/>
        <end position="75"/>
    </location>
</feature>